<accession>A0AAU7YZD4</accession>
<evidence type="ECO:0000256" key="4">
    <source>
        <dbReference type="ARBA" id="ARBA00023004"/>
    </source>
</evidence>
<dbReference type="InterPro" id="IPR012675">
    <property type="entry name" value="Beta-grasp_dom_sf"/>
</dbReference>
<dbReference type="GO" id="GO:0051537">
    <property type="term" value="F:2 iron, 2 sulfur cluster binding"/>
    <property type="evidence" value="ECO:0007669"/>
    <property type="project" value="UniProtKB-KW"/>
</dbReference>
<dbReference type="EMBL" id="CP132938">
    <property type="protein sequence ID" value="XCB21968.1"/>
    <property type="molecule type" value="Genomic_DNA"/>
</dbReference>
<protein>
    <submittedName>
        <fullName evidence="7">(2Fe-2S)-binding protein</fullName>
    </submittedName>
</protein>
<dbReference type="SUPFAM" id="SSF47741">
    <property type="entry name" value="CO dehydrogenase ISP C-domain like"/>
    <property type="match status" value="1"/>
</dbReference>
<dbReference type="Pfam" id="PF01799">
    <property type="entry name" value="Fer2_2"/>
    <property type="match status" value="1"/>
</dbReference>
<evidence type="ECO:0000313" key="7">
    <source>
        <dbReference type="EMBL" id="XCB21968.1"/>
    </source>
</evidence>
<name>A0AAU7YZD4_9BACT</name>
<dbReference type="Gene3D" id="3.10.20.30">
    <property type="match status" value="1"/>
</dbReference>
<evidence type="ECO:0000256" key="2">
    <source>
        <dbReference type="ARBA" id="ARBA00022723"/>
    </source>
</evidence>
<dbReference type="SUPFAM" id="SSF54292">
    <property type="entry name" value="2Fe-2S ferredoxin-like"/>
    <property type="match status" value="1"/>
</dbReference>
<dbReference type="InterPro" id="IPR036010">
    <property type="entry name" value="2Fe-2S_ferredoxin-like_sf"/>
</dbReference>
<dbReference type="InterPro" id="IPR006058">
    <property type="entry name" value="2Fe2S_fd_BS"/>
</dbReference>
<evidence type="ECO:0000259" key="6">
    <source>
        <dbReference type="PROSITE" id="PS51085"/>
    </source>
</evidence>
<dbReference type="GO" id="GO:0016491">
    <property type="term" value="F:oxidoreductase activity"/>
    <property type="evidence" value="ECO:0007669"/>
    <property type="project" value="UniProtKB-KW"/>
</dbReference>
<dbReference type="Gene3D" id="1.10.150.120">
    <property type="entry name" value="[2Fe-2S]-binding domain"/>
    <property type="match status" value="1"/>
</dbReference>
<keyword evidence="1" id="KW-0001">2Fe-2S</keyword>
<dbReference type="PANTHER" id="PTHR44379:SF5">
    <property type="entry name" value="OXIDOREDUCTASE WITH IRON-SULFUR SUBUNIT"/>
    <property type="match status" value="1"/>
</dbReference>
<dbReference type="InterPro" id="IPR051452">
    <property type="entry name" value="Diverse_Oxidoreductases"/>
</dbReference>
<evidence type="ECO:0000256" key="3">
    <source>
        <dbReference type="ARBA" id="ARBA00023002"/>
    </source>
</evidence>
<proteinExistence type="predicted"/>
<dbReference type="InterPro" id="IPR002888">
    <property type="entry name" value="2Fe-2S-bd"/>
</dbReference>
<evidence type="ECO:0000256" key="5">
    <source>
        <dbReference type="ARBA" id="ARBA00023014"/>
    </source>
</evidence>
<keyword evidence="3" id="KW-0560">Oxidoreductase</keyword>
<dbReference type="PROSITE" id="PS51085">
    <property type="entry name" value="2FE2S_FER_2"/>
    <property type="match status" value="1"/>
</dbReference>
<dbReference type="PANTHER" id="PTHR44379">
    <property type="entry name" value="OXIDOREDUCTASE WITH IRON-SULFUR SUBUNIT"/>
    <property type="match status" value="1"/>
</dbReference>
<dbReference type="InterPro" id="IPR036884">
    <property type="entry name" value="2Fe-2S-bd_dom_sf"/>
</dbReference>
<keyword evidence="5" id="KW-0411">Iron-sulfur</keyword>
<dbReference type="AlphaFoldDB" id="A0AAU7YZD4"/>
<dbReference type="KEGG" id="tgi:RBB81_20665"/>
<dbReference type="Pfam" id="PF00111">
    <property type="entry name" value="Fer2"/>
    <property type="match status" value="1"/>
</dbReference>
<dbReference type="GO" id="GO:0046872">
    <property type="term" value="F:metal ion binding"/>
    <property type="evidence" value="ECO:0007669"/>
    <property type="project" value="UniProtKB-KW"/>
</dbReference>
<feature type="domain" description="2Fe-2S ferredoxin-type" evidence="6">
    <location>
        <begin position="2"/>
        <end position="78"/>
    </location>
</feature>
<organism evidence="7">
    <name type="scientific">Tunturiibacter gelidiferens</name>
    <dbReference type="NCBI Taxonomy" id="3069689"/>
    <lineage>
        <taxon>Bacteria</taxon>
        <taxon>Pseudomonadati</taxon>
        <taxon>Acidobacteriota</taxon>
        <taxon>Terriglobia</taxon>
        <taxon>Terriglobales</taxon>
        <taxon>Acidobacteriaceae</taxon>
        <taxon>Tunturiibacter</taxon>
    </lineage>
</organism>
<dbReference type="CDD" id="cd00207">
    <property type="entry name" value="fer2"/>
    <property type="match status" value="1"/>
</dbReference>
<dbReference type="RefSeq" id="WP_353071960.1">
    <property type="nucleotide sequence ID" value="NZ_CP132938.1"/>
</dbReference>
<sequence length="156" mass="16605">MTTIQLTVNGQSKIIESPPMKRLLDVLREDLHLPGAKEGCGEGECGSCSVLMNGDLVNSCLIPILQVEGAEITTIEGVAINERLHPIQQCFLENGGAQCGICTPGMILATCHLLEKYPQPTLLQIQEGLSGNLCRCTGYIRIFNAVQAAALVGAAE</sequence>
<reference evidence="7" key="1">
    <citation type="submission" date="2023-08" db="EMBL/GenBank/DDBJ databases">
        <authorList>
            <person name="Messyasz A."/>
            <person name="Mannisto M.K."/>
            <person name="Kerkhof L.J."/>
            <person name="Haggblom M."/>
        </authorList>
    </citation>
    <scope>NUCLEOTIDE SEQUENCE</scope>
    <source>
        <strain evidence="7">M8UP39</strain>
    </source>
</reference>
<dbReference type="InterPro" id="IPR001041">
    <property type="entry name" value="2Fe-2S_ferredoxin-type"/>
</dbReference>
<gene>
    <name evidence="7" type="ORF">RBB81_20665</name>
</gene>
<keyword evidence="4" id="KW-0408">Iron</keyword>
<keyword evidence="2" id="KW-0479">Metal-binding</keyword>
<evidence type="ECO:0000256" key="1">
    <source>
        <dbReference type="ARBA" id="ARBA00022714"/>
    </source>
</evidence>
<dbReference type="PROSITE" id="PS00197">
    <property type="entry name" value="2FE2S_FER_1"/>
    <property type="match status" value="1"/>
</dbReference>
<reference evidence="7" key="2">
    <citation type="journal article" date="2024" name="Environ. Microbiol.">
        <title>Genome analysis and description of Tunturibacter gen. nov. expands the diversity of Terriglobia in tundra soils.</title>
        <authorList>
            <person name="Messyasz A."/>
            <person name="Mannisto M.K."/>
            <person name="Kerkhof L.J."/>
            <person name="Haggblom M.M."/>
        </authorList>
    </citation>
    <scope>NUCLEOTIDE SEQUENCE</scope>
    <source>
        <strain evidence="7">M8UP39</strain>
    </source>
</reference>